<feature type="compositionally biased region" description="Basic and acidic residues" evidence="1">
    <location>
        <begin position="371"/>
        <end position="388"/>
    </location>
</feature>
<dbReference type="AlphaFoldDB" id="A0A818V7B4"/>
<feature type="compositionally biased region" description="Low complexity" evidence="1">
    <location>
        <begin position="808"/>
        <end position="819"/>
    </location>
</feature>
<proteinExistence type="predicted"/>
<feature type="compositionally biased region" description="Polar residues" evidence="1">
    <location>
        <begin position="796"/>
        <end position="807"/>
    </location>
</feature>
<dbReference type="EMBL" id="CAJOBB010000571">
    <property type="protein sequence ID" value="CAF3708206.1"/>
    <property type="molecule type" value="Genomic_DNA"/>
</dbReference>
<gene>
    <name evidence="2" type="ORF">KXQ929_LOCUS11539</name>
</gene>
<dbReference type="Proteomes" id="UP000663868">
    <property type="component" value="Unassembled WGS sequence"/>
</dbReference>
<evidence type="ECO:0000256" key="1">
    <source>
        <dbReference type="SAM" id="MobiDB-lite"/>
    </source>
</evidence>
<feature type="region of interest" description="Disordered" evidence="1">
    <location>
        <begin position="130"/>
        <end position="149"/>
    </location>
</feature>
<feature type="compositionally biased region" description="Polar residues" evidence="1">
    <location>
        <begin position="754"/>
        <end position="770"/>
    </location>
</feature>
<comment type="caution">
    <text evidence="2">The sequence shown here is derived from an EMBL/GenBank/DDBJ whole genome shotgun (WGS) entry which is preliminary data.</text>
</comment>
<feature type="region of interest" description="Disordered" evidence="1">
    <location>
        <begin position="363"/>
        <end position="390"/>
    </location>
</feature>
<reference evidence="2" key="1">
    <citation type="submission" date="2021-02" db="EMBL/GenBank/DDBJ databases">
        <authorList>
            <person name="Nowell W R."/>
        </authorList>
    </citation>
    <scope>NUCLEOTIDE SEQUENCE</scope>
</reference>
<feature type="region of interest" description="Disordered" evidence="1">
    <location>
        <begin position="752"/>
        <end position="828"/>
    </location>
</feature>
<protein>
    <submittedName>
        <fullName evidence="2">Uncharacterized protein</fullName>
    </submittedName>
</protein>
<evidence type="ECO:0000313" key="3">
    <source>
        <dbReference type="Proteomes" id="UP000663868"/>
    </source>
</evidence>
<evidence type="ECO:0000313" key="2">
    <source>
        <dbReference type="EMBL" id="CAF3708206.1"/>
    </source>
</evidence>
<sequence length="895" mass="101372">MTEPTDTMTNIQPVPISDHNLSIFDELSHQCNAVVHSSNSQQQEPLTTIGINNIHSTHLIPQTRTMDDYERRFQRSLQKLTIPLWYTDITPTSNIASSGSKQSIISTTSIPWKTHYRETQRTPEIIHLQHPHNHRSCRSSLATSPSPSMHSWHPNHMIDGVTFSLLKPSSTSSRRYNRYEKGIERVSKSTRWYRPTQFVPNKIANSQTGTSEIPTSIRHNQQSTKNNHYDAPKIYNNDGSLISKSKCLVTNGSVVENIIVNEQNNNVIANDTQQENHINSNESQIMPMADTNDLFSRIELVDITDKEDDNQLLSMESNKSIPSITNLSLSNEQINHNELLERTANDLVESLLTDILLLNNIDDDVDEDDDKNSGVRELSDDENGLRELDENDMNDTDEFIVFATNAELSDNDDDQSSNTQRCSLNRLYTFSRTNNNCLDDLKQNDSNQNLPKLIIDQDEKTLNCQTNSKTNELFDKFFHSSPIYHFHIEKQDINLHKYIDKMMYPSNRQLLTNQTHEGVNEETARIGRLLLNSIPTPCIENIHDSPSIFSADQPLLENTRCIITDHDNNHESIQKNFHPLTIEEYQEELNDKVRRDSAYSSNQERINIPQSYYEPLSECYSGFSYIQSDFLTPNVSSIQSTTDEAYESEPTTMSSSIATTTTTTHVHPDLEHEFEYPLPPPVPDRSLKPAYLKSITKPPLTKQNNTDSAGYSIIQKTKPSPLIAIQQILTTTTNSSTSSSAKIMSSRHYCGSIPVSNEPTQSSVESTPIKTNGHLKDKKKEKRTSKTLSCLYPSTADDNNNRRNLVTKSTSSSSSSSNKPKIKKQKLITDFDEATNGLAIRLPAPISNGNDIKNKQNLNRSSTLLSNKRANGMTKNRQISDNIKSDRLPFYETSV</sequence>
<feature type="compositionally biased region" description="Polar residues" evidence="1">
    <location>
        <begin position="138"/>
        <end position="149"/>
    </location>
</feature>
<accession>A0A818V7B4</accession>
<feature type="compositionally biased region" description="Basic residues" evidence="1">
    <location>
        <begin position="776"/>
        <end position="785"/>
    </location>
</feature>
<organism evidence="2 3">
    <name type="scientific">Adineta steineri</name>
    <dbReference type="NCBI Taxonomy" id="433720"/>
    <lineage>
        <taxon>Eukaryota</taxon>
        <taxon>Metazoa</taxon>
        <taxon>Spiralia</taxon>
        <taxon>Gnathifera</taxon>
        <taxon>Rotifera</taxon>
        <taxon>Eurotatoria</taxon>
        <taxon>Bdelloidea</taxon>
        <taxon>Adinetida</taxon>
        <taxon>Adinetidae</taxon>
        <taxon>Adineta</taxon>
    </lineage>
</organism>
<name>A0A818V7B4_9BILA</name>